<dbReference type="EMBL" id="CP151506">
    <property type="protein sequence ID" value="WZN62715.1"/>
    <property type="molecule type" value="Genomic_DNA"/>
</dbReference>
<feature type="compositionally biased region" description="Gly residues" evidence="1">
    <location>
        <begin position="112"/>
        <end position="125"/>
    </location>
</feature>
<reference evidence="2 3" key="1">
    <citation type="submission" date="2024-03" db="EMBL/GenBank/DDBJ databases">
        <title>Complete genome sequence of the green alga Chloropicon roscoffensis RCC1871.</title>
        <authorList>
            <person name="Lemieux C."/>
            <person name="Pombert J.-F."/>
            <person name="Otis C."/>
            <person name="Turmel M."/>
        </authorList>
    </citation>
    <scope>NUCLEOTIDE SEQUENCE [LARGE SCALE GENOMIC DNA]</scope>
    <source>
        <strain evidence="2 3">RCC1871</strain>
    </source>
</reference>
<dbReference type="Proteomes" id="UP001472866">
    <property type="component" value="Chromosome 06"/>
</dbReference>
<keyword evidence="3" id="KW-1185">Reference proteome</keyword>
<evidence type="ECO:0008006" key="4">
    <source>
        <dbReference type="Google" id="ProtNLM"/>
    </source>
</evidence>
<feature type="region of interest" description="Disordered" evidence="1">
    <location>
        <begin position="1"/>
        <end position="39"/>
    </location>
</feature>
<feature type="compositionally biased region" description="Basic residues" evidence="1">
    <location>
        <begin position="341"/>
        <end position="353"/>
    </location>
</feature>
<feature type="region of interest" description="Disordered" evidence="1">
    <location>
        <begin position="98"/>
        <end position="148"/>
    </location>
</feature>
<organism evidence="2 3">
    <name type="scientific">Chloropicon roscoffensis</name>
    <dbReference type="NCBI Taxonomy" id="1461544"/>
    <lineage>
        <taxon>Eukaryota</taxon>
        <taxon>Viridiplantae</taxon>
        <taxon>Chlorophyta</taxon>
        <taxon>Chloropicophyceae</taxon>
        <taxon>Chloropicales</taxon>
        <taxon>Chloropicaceae</taxon>
        <taxon>Chloropicon</taxon>
    </lineage>
</organism>
<dbReference type="AlphaFoldDB" id="A0AAX4P9Q6"/>
<name>A0AAX4P9Q6_9CHLO</name>
<protein>
    <recommendedName>
        <fullName evidence="4">Transmembrane protein</fullName>
    </recommendedName>
</protein>
<accession>A0AAX4P9Q6</accession>
<evidence type="ECO:0000256" key="1">
    <source>
        <dbReference type="SAM" id="MobiDB-lite"/>
    </source>
</evidence>
<proteinExistence type="predicted"/>
<evidence type="ECO:0000313" key="2">
    <source>
        <dbReference type="EMBL" id="WZN62715.1"/>
    </source>
</evidence>
<feature type="region of interest" description="Disordered" evidence="1">
    <location>
        <begin position="338"/>
        <end position="360"/>
    </location>
</feature>
<feature type="compositionally biased region" description="Basic residues" evidence="1">
    <location>
        <begin position="126"/>
        <end position="135"/>
    </location>
</feature>
<evidence type="ECO:0000313" key="3">
    <source>
        <dbReference type="Proteomes" id="UP001472866"/>
    </source>
</evidence>
<sequence>MTGSGEVIMEEPRPGQACREEEAGGESSGEAVQRDDASASGYVRVSKTTVRSTVATIVLLCVLVLATNVENFSFLKKEQEREGKDVVESLETEKHVSLLFEGRRTTQQGQPSPGGGGAARVGGGKGAKKKKRAKKEKGANLLPGEPDPEDLERCAPAFAAVRETSLRVGNVPAVPRPFPHLVLDDVFPSDYYQLMLDNVIDTRRASEDLFTRRSAVKPRYTLILRPNVTEYSRGDEDDIKKKVEFWRCHYLAYGSAEFTAALLRPFRSIVERRYNGKVKYNAKKFYQAMSLVQDRTEYFITPHTDVYTKFVTNLFYLSSESDAESLRTSGTLIMEPVGSTGRKRKKKKKRAARGRSLQGLPPRGEITTLESFDSSKVYLENQGVVYKFKQMEFRPNRLVAFAPCDSSWHSVPLQKLKKGVFRNTVQGFVSFDGRVPEKESCVPKNLS</sequence>
<feature type="compositionally biased region" description="Basic and acidic residues" evidence="1">
    <location>
        <begin position="10"/>
        <end position="22"/>
    </location>
</feature>
<gene>
    <name evidence="2" type="ORF">HKI87_06g42570</name>
</gene>
<dbReference type="Gene3D" id="2.60.120.620">
    <property type="entry name" value="q2cbj1_9rhob like domain"/>
    <property type="match status" value="1"/>
</dbReference>